<keyword evidence="3" id="KW-1185">Reference proteome</keyword>
<evidence type="ECO:0000313" key="2">
    <source>
        <dbReference type="EMBL" id="AEA42815.1"/>
    </source>
</evidence>
<dbReference type="PANTHER" id="PTHR14097:SF7">
    <property type="entry name" value="OXIDOREDUCTASE HTATIP2"/>
    <property type="match status" value="1"/>
</dbReference>
<dbReference type="SUPFAM" id="SSF51735">
    <property type="entry name" value="NAD(P)-binding Rossmann-fold domains"/>
    <property type="match status" value="1"/>
</dbReference>
<dbReference type="InterPro" id="IPR016040">
    <property type="entry name" value="NAD(P)-bd_dom"/>
</dbReference>
<evidence type="ECO:0000259" key="1">
    <source>
        <dbReference type="Pfam" id="PF13460"/>
    </source>
</evidence>
<dbReference type="KEGG" id="fte:Fluta_0812"/>
<dbReference type="InterPro" id="IPR036291">
    <property type="entry name" value="NAD(P)-bd_dom_sf"/>
</dbReference>
<dbReference type="HOGENOM" id="CLU_071330_2_0_10"/>
<feature type="domain" description="NAD(P)-binding" evidence="1">
    <location>
        <begin position="7"/>
        <end position="139"/>
    </location>
</feature>
<dbReference type="PANTHER" id="PTHR14097">
    <property type="entry name" value="OXIDOREDUCTASE HTATIP2"/>
    <property type="match status" value="1"/>
</dbReference>
<reference evidence="3" key="2">
    <citation type="submission" date="2011-02" db="EMBL/GenBank/DDBJ databases">
        <title>The complete genome of Fluviicola taffensis DSM 16823.</title>
        <authorList>
            <consortium name="US DOE Joint Genome Institute (JGI-PGF)"/>
            <person name="Lucas S."/>
            <person name="Copeland A."/>
            <person name="Lapidus A."/>
            <person name="Bruce D."/>
            <person name="Goodwin L."/>
            <person name="Pitluck S."/>
            <person name="Kyrpides N."/>
            <person name="Mavromatis K."/>
            <person name="Ivanova N."/>
            <person name="Mikhailova N."/>
            <person name="Pagani I."/>
            <person name="Chertkov O."/>
            <person name="Detter J.C."/>
            <person name="Han C."/>
            <person name="Tapia R."/>
            <person name="Land M."/>
            <person name="Hauser L."/>
            <person name="Markowitz V."/>
            <person name="Cheng J.-F."/>
            <person name="Hugenholtz P."/>
            <person name="Woyke T."/>
            <person name="Wu D."/>
            <person name="Tindall B."/>
            <person name="Pomrenke H.G."/>
            <person name="Brambilla E."/>
            <person name="Klenk H.-P."/>
            <person name="Eisen J.A."/>
        </authorList>
    </citation>
    <scope>NUCLEOTIDE SEQUENCE [LARGE SCALE GENOMIC DNA]</scope>
    <source>
        <strain evidence="3">DSM 16823 / RW262 / RW262</strain>
    </source>
</reference>
<accession>F2IIV8</accession>
<dbReference type="AlphaFoldDB" id="F2IIV8"/>
<name>F2IIV8_FLUTR</name>
<dbReference type="OrthoDB" id="9798632at2"/>
<organism evidence="2 3">
    <name type="scientific">Fluviicola taffensis (strain DSM 16823 / NCIMB 13979 / RW262)</name>
    <dbReference type="NCBI Taxonomy" id="755732"/>
    <lineage>
        <taxon>Bacteria</taxon>
        <taxon>Pseudomonadati</taxon>
        <taxon>Bacteroidota</taxon>
        <taxon>Flavobacteriia</taxon>
        <taxon>Flavobacteriales</taxon>
        <taxon>Crocinitomicaceae</taxon>
        <taxon>Fluviicola</taxon>
    </lineage>
</organism>
<evidence type="ECO:0000313" key="3">
    <source>
        <dbReference type="Proteomes" id="UP000007463"/>
    </source>
</evidence>
<dbReference type="eggNOG" id="COG0702">
    <property type="taxonomic scope" value="Bacteria"/>
</dbReference>
<dbReference type="Pfam" id="PF13460">
    <property type="entry name" value="NAD_binding_10"/>
    <property type="match status" value="1"/>
</dbReference>
<dbReference type="Proteomes" id="UP000007463">
    <property type="component" value="Chromosome"/>
</dbReference>
<gene>
    <name evidence="2" type="ordered locus">Fluta_0812</name>
</gene>
<protein>
    <submittedName>
        <fullName evidence="2">Nucleoside-diphosphate-sugar epimerase</fullName>
    </submittedName>
</protein>
<dbReference type="STRING" id="755732.Fluta_0812"/>
<sequence>MTICISGASGLVGNELLIQLLNDSRTEKVLVLARNPLGFGHPKMQVVLVAFEDIEKLEVTEKIDIGFCALGTTLRKAGSKEKQQQIDRDFVISFSKFCKKSGVQNIGIVSSIGANEKSSNFYLRTKGQMESGVSTVGIPTTVFIRPSFLIGPRKERSIRDKLVQLLSFIISPLLFGKAKKYRGIHASRVAQSLIKATINKSEGIHYV</sequence>
<reference evidence="2 3" key="1">
    <citation type="journal article" date="2011" name="Stand. Genomic Sci.">
        <title>Complete genome sequence of the gliding freshwater bacterium Fluviicola taffensis type strain (RW262).</title>
        <authorList>
            <person name="Woyke T."/>
            <person name="Chertkov O."/>
            <person name="Lapidus A."/>
            <person name="Nolan M."/>
            <person name="Lucas S."/>
            <person name="Del Rio T.G."/>
            <person name="Tice H."/>
            <person name="Cheng J.F."/>
            <person name="Tapia R."/>
            <person name="Han C."/>
            <person name="Goodwin L."/>
            <person name="Pitluck S."/>
            <person name="Liolios K."/>
            <person name="Pagani I."/>
            <person name="Ivanova N."/>
            <person name="Huntemann M."/>
            <person name="Mavromatis K."/>
            <person name="Mikhailova N."/>
            <person name="Pati A."/>
            <person name="Chen A."/>
            <person name="Palaniappan K."/>
            <person name="Land M."/>
            <person name="Hauser L."/>
            <person name="Brambilla E.M."/>
            <person name="Rohde M."/>
            <person name="Mwirichia R."/>
            <person name="Sikorski J."/>
            <person name="Tindall B.J."/>
            <person name="Goker M."/>
            <person name="Bristow J."/>
            <person name="Eisen J.A."/>
            <person name="Markowitz V."/>
            <person name="Hugenholtz P."/>
            <person name="Klenk H.P."/>
            <person name="Kyrpides N.C."/>
        </authorList>
    </citation>
    <scope>NUCLEOTIDE SEQUENCE [LARGE SCALE GENOMIC DNA]</scope>
    <source>
        <strain evidence="3">DSM 16823 / RW262 / RW262</strain>
    </source>
</reference>
<dbReference type="EMBL" id="CP002542">
    <property type="protein sequence ID" value="AEA42815.1"/>
    <property type="molecule type" value="Genomic_DNA"/>
</dbReference>
<dbReference type="Gene3D" id="3.40.50.720">
    <property type="entry name" value="NAD(P)-binding Rossmann-like Domain"/>
    <property type="match status" value="1"/>
</dbReference>
<proteinExistence type="predicted"/>
<dbReference type="RefSeq" id="WP_013685587.1">
    <property type="nucleotide sequence ID" value="NC_015321.1"/>
</dbReference>